<dbReference type="Proteomes" id="UP000475385">
    <property type="component" value="Unassembled WGS sequence"/>
</dbReference>
<dbReference type="AlphaFoldDB" id="A0A6M1LV82"/>
<dbReference type="Gene3D" id="3.40.50.1980">
    <property type="entry name" value="Nitrogenase molybdenum iron protein domain"/>
    <property type="match status" value="2"/>
</dbReference>
<dbReference type="Gene3D" id="1.20.58.2180">
    <property type="match status" value="1"/>
</dbReference>
<dbReference type="Pfam" id="PF01497">
    <property type="entry name" value="Peripla_BP_2"/>
    <property type="match status" value="1"/>
</dbReference>
<keyword evidence="1" id="KW-0732">Signal</keyword>
<dbReference type="EMBL" id="JAAIKB010000021">
    <property type="protein sequence ID" value="NGM23949.1"/>
    <property type="molecule type" value="Genomic_DNA"/>
</dbReference>
<dbReference type="PANTHER" id="PTHR30535">
    <property type="entry name" value="VITAMIN B12-BINDING PROTEIN"/>
    <property type="match status" value="1"/>
</dbReference>
<dbReference type="GO" id="GO:0071281">
    <property type="term" value="P:cellular response to iron ion"/>
    <property type="evidence" value="ECO:0007669"/>
    <property type="project" value="TreeGrafter"/>
</dbReference>
<feature type="domain" description="Fe/B12 periplasmic-binding" evidence="2">
    <location>
        <begin position="42"/>
        <end position="310"/>
    </location>
</feature>
<evidence type="ECO:0000313" key="3">
    <source>
        <dbReference type="EMBL" id="NGM23949.1"/>
    </source>
</evidence>
<protein>
    <submittedName>
        <fullName evidence="3">ABC transporter substrate-binding protein</fullName>
    </submittedName>
</protein>
<sequence>MMINRRPLLATPFLLAAGPAMASREVADATGRRVALPGRVARVFPAGPPAAILVYTVAPDLLAGWPARPPRPHEAVFLDPAAAALPEVGRLTGRDNTANLEAVLAARPDLVLDYGSVAPVFVQLAERVQAQTGIPTLLLDASLAKIPETYETLGAMLDRRPEAARRAAEASRILAEAREAAALLAQRGRPRVFYARGPRGTETALHGSINAEIIEYAGAENVAVGPPGARGLAQVSVEQVLAWDPDYVMSLDPAFIAMARQDPLWRSLRAVRQGRLVQVPNTPFGWVDFPPAVNRLLGLVWLPILFGLAPPDGLEDRVAAFHRLFYHRDPDRALLKGLLAPAMGRG</sequence>
<accession>A0A6M1LV82</accession>
<dbReference type="SUPFAM" id="SSF53807">
    <property type="entry name" value="Helical backbone' metal receptor"/>
    <property type="match status" value="1"/>
</dbReference>
<dbReference type="PROSITE" id="PS50983">
    <property type="entry name" value="FE_B12_PBP"/>
    <property type="match status" value="1"/>
</dbReference>
<feature type="chain" id="PRO_5026736542" evidence="1">
    <location>
        <begin position="23"/>
        <end position="346"/>
    </location>
</feature>
<proteinExistence type="predicted"/>
<evidence type="ECO:0000259" key="2">
    <source>
        <dbReference type="PROSITE" id="PS50983"/>
    </source>
</evidence>
<comment type="caution">
    <text evidence="3">The sequence shown here is derived from an EMBL/GenBank/DDBJ whole genome shotgun (WGS) entry which is preliminary data.</text>
</comment>
<dbReference type="PANTHER" id="PTHR30535:SF34">
    <property type="entry name" value="MOLYBDATE-BINDING PROTEIN MOLA"/>
    <property type="match status" value="1"/>
</dbReference>
<gene>
    <name evidence="3" type="ORF">G3576_28340</name>
</gene>
<name>A0A6M1LV82_9PROT</name>
<dbReference type="InterPro" id="IPR050902">
    <property type="entry name" value="ABC_Transporter_SBP"/>
</dbReference>
<organism evidence="3 4">
    <name type="scientific">Falsiroseomonas algicola</name>
    <dbReference type="NCBI Taxonomy" id="2716930"/>
    <lineage>
        <taxon>Bacteria</taxon>
        <taxon>Pseudomonadati</taxon>
        <taxon>Pseudomonadota</taxon>
        <taxon>Alphaproteobacteria</taxon>
        <taxon>Acetobacterales</taxon>
        <taxon>Roseomonadaceae</taxon>
        <taxon>Falsiroseomonas</taxon>
    </lineage>
</organism>
<keyword evidence="4" id="KW-1185">Reference proteome</keyword>
<evidence type="ECO:0000256" key="1">
    <source>
        <dbReference type="SAM" id="SignalP"/>
    </source>
</evidence>
<dbReference type="InterPro" id="IPR002491">
    <property type="entry name" value="ABC_transptr_periplasmic_BD"/>
</dbReference>
<evidence type="ECO:0000313" key="4">
    <source>
        <dbReference type="Proteomes" id="UP000475385"/>
    </source>
</evidence>
<feature type="signal peptide" evidence="1">
    <location>
        <begin position="1"/>
        <end position="22"/>
    </location>
</feature>
<reference evidence="3 4" key="1">
    <citation type="submission" date="2020-03" db="EMBL/GenBank/DDBJ databases">
        <title>Roseomonas stagni sp. nov., isolated from pond water in Japan.</title>
        <authorList>
            <person name="Furuhata K."/>
            <person name="Miyamoto H."/>
            <person name="Goto K."/>
        </authorList>
    </citation>
    <scope>NUCLEOTIDE SEQUENCE [LARGE SCALE GENOMIC DNA]</scope>
    <source>
        <strain evidence="3 4">PeD5</strain>
    </source>
</reference>